<evidence type="ECO:0000256" key="17">
    <source>
        <dbReference type="PROSITE-ProRule" id="PRU10141"/>
    </source>
</evidence>
<feature type="region of interest" description="Disordered" evidence="20">
    <location>
        <begin position="713"/>
        <end position="750"/>
    </location>
</feature>
<dbReference type="PANTHER" id="PTHR11920:SF335">
    <property type="entry name" value="GUANYLATE CYCLASE"/>
    <property type="match status" value="1"/>
</dbReference>
<evidence type="ECO:0000256" key="2">
    <source>
        <dbReference type="ARBA" id="ARBA00012202"/>
    </source>
</evidence>
<evidence type="ECO:0000259" key="22">
    <source>
        <dbReference type="PROSITE" id="PS50001"/>
    </source>
</evidence>
<evidence type="ECO:0000256" key="21">
    <source>
        <dbReference type="SAM" id="Phobius"/>
    </source>
</evidence>
<dbReference type="CDD" id="cd00173">
    <property type="entry name" value="SH2"/>
    <property type="match status" value="1"/>
</dbReference>
<dbReference type="SMART" id="SM00252">
    <property type="entry name" value="SH2"/>
    <property type="match status" value="1"/>
</dbReference>
<dbReference type="GO" id="GO:0004016">
    <property type="term" value="F:adenylate cyclase activity"/>
    <property type="evidence" value="ECO:0007669"/>
    <property type="project" value="TreeGrafter"/>
</dbReference>
<dbReference type="GO" id="GO:0004383">
    <property type="term" value="F:guanylate cyclase activity"/>
    <property type="evidence" value="ECO:0007669"/>
    <property type="project" value="UniProtKB-EC"/>
</dbReference>
<comment type="catalytic activity">
    <reaction evidence="19">
        <text>GTP = 3',5'-cyclic GMP + diphosphate</text>
        <dbReference type="Rhea" id="RHEA:13665"/>
        <dbReference type="ChEBI" id="CHEBI:33019"/>
        <dbReference type="ChEBI" id="CHEBI:37565"/>
        <dbReference type="ChEBI" id="CHEBI:57746"/>
        <dbReference type="EC" id="4.6.1.2"/>
    </reaction>
</comment>
<dbReference type="Pfam" id="PF07714">
    <property type="entry name" value="PK_Tyr_Ser-Thr"/>
    <property type="match status" value="1"/>
</dbReference>
<evidence type="ECO:0000259" key="24">
    <source>
        <dbReference type="PROSITE" id="PS50011"/>
    </source>
</evidence>
<dbReference type="Gene3D" id="3.30.70.1230">
    <property type="entry name" value="Nucleotide cyclase"/>
    <property type="match status" value="2"/>
</dbReference>
<dbReference type="Pfam" id="PF00017">
    <property type="entry name" value="SH2"/>
    <property type="match status" value="1"/>
</dbReference>
<evidence type="ECO:0000256" key="8">
    <source>
        <dbReference type="ARBA" id="ARBA00022840"/>
    </source>
</evidence>
<dbReference type="Gene3D" id="3.30.505.10">
    <property type="entry name" value="SH2 domain"/>
    <property type="match status" value="1"/>
</dbReference>
<comment type="function">
    <text evidence="15">Required for proper chemotaxis and phagocytosis; proper spatiotemporal control of F-actin levels in chemotaxing cells. Negative regulator of the PI3K (phosphatidylinositol 3 kinase) pathway. Predominantly phosphorylates serines and threonines and tyrosines at a lower level.</text>
</comment>
<feature type="transmembrane region" description="Helical" evidence="21">
    <location>
        <begin position="1072"/>
        <end position="1088"/>
    </location>
</feature>
<dbReference type="EMBL" id="MDYQ01000119">
    <property type="protein sequence ID" value="PRP81754.1"/>
    <property type="molecule type" value="Genomic_DNA"/>
</dbReference>
<feature type="region of interest" description="Disordered" evidence="20">
    <location>
        <begin position="763"/>
        <end position="850"/>
    </location>
</feature>
<keyword evidence="27" id="KW-1185">Reference proteome</keyword>
<dbReference type="GO" id="GO:0005886">
    <property type="term" value="C:plasma membrane"/>
    <property type="evidence" value="ECO:0007669"/>
    <property type="project" value="TreeGrafter"/>
</dbReference>
<evidence type="ECO:0000256" key="15">
    <source>
        <dbReference type="ARBA" id="ARBA00025089"/>
    </source>
</evidence>
<dbReference type="GO" id="GO:0004674">
    <property type="term" value="F:protein serine/threonine kinase activity"/>
    <property type="evidence" value="ECO:0007669"/>
    <property type="project" value="UniProtKB-KW"/>
</dbReference>
<feature type="compositionally biased region" description="Polar residues" evidence="20">
    <location>
        <begin position="763"/>
        <end position="786"/>
    </location>
</feature>
<dbReference type="InterPro" id="IPR000719">
    <property type="entry name" value="Prot_kinase_dom"/>
</dbReference>
<feature type="region of interest" description="Disordered" evidence="20">
    <location>
        <begin position="1"/>
        <end position="48"/>
    </location>
</feature>
<dbReference type="GO" id="GO:0005737">
    <property type="term" value="C:cytoplasm"/>
    <property type="evidence" value="ECO:0007669"/>
    <property type="project" value="UniProtKB-ARBA"/>
</dbReference>
<evidence type="ECO:0000256" key="4">
    <source>
        <dbReference type="ARBA" id="ARBA00022679"/>
    </source>
</evidence>
<dbReference type="Pfam" id="PF00169">
    <property type="entry name" value="PH"/>
    <property type="match status" value="1"/>
</dbReference>
<feature type="transmembrane region" description="Helical" evidence="21">
    <location>
        <begin position="1520"/>
        <end position="1536"/>
    </location>
</feature>
<evidence type="ECO:0000256" key="12">
    <source>
        <dbReference type="ARBA" id="ARBA00023137"/>
    </source>
</evidence>
<keyword evidence="11 21" id="KW-0472">Membrane</keyword>
<evidence type="ECO:0000259" key="25">
    <source>
        <dbReference type="PROSITE" id="PS50125"/>
    </source>
</evidence>
<feature type="transmembrane region" description="Helical" evidence="21">
    <location>
        <begin position="1629"/>
        <end position="1648"/>
    </location>
</feature>
<dbReference type="InterPro" id="IPR050401">
    <property type="entry name" value="Cyclic_nucleotide_synthase"/>
</dbReference>
<dbReference type="GO" id="GO:0007168">
    <property type="term" value="P:receptor guanylyl cyclase signaling pathway"/>
    <property type="evidence" value="ECO:0007669"/>
    <property type="project" value="TreeGrafter"/>
</dbReference>
<proteinExistence type="inferred from homology"/>
<dbReference type="InParanoid" id="A0A2P6NCR6"/>
<dbReference type="InterPro" id="IPR036860">
    <property type="entry name" value="SH2_dom_sf"/>
</dbReference>
<feature type="compositionally biased region" description="Polar residues" evidence="20">
    <location>
        <begin position="713"/>
        <end position="732"/>
    </location>
</feature>
<evidence type="ECO:0000256" key="11">
    <source>
        <dbReference type="ARBA" id="ARBA00023136"/>
    </source>
</evidence>
<feature type="transmembrane region" description="Helical" evidence="21">
    <location>
        <begin position="1603"/>
        <end position="1623"/>
    </location>
</feature>
<comment type="similarity">
    <text evidence="18">Belongs to the adenylyl cyclase class-4/guanylyl cyclase family.</text>
</comment>
<dbReference type="Gene3D" id="2.30.29.30">
    <property type="entry name" value="Pleckstrin-homology domain (PH domain)/Phosphotyrosine-binding domain (PTB)"/>
    <property type="match status" value="1"/>
</dbReference>
<dbReference type="InterPro" id="IPR001849">
    <property type="entry name" value="PH_domain"/>
</dbReference>
<comment type="caution">
    <text evidence="26">The sequence shown here is derived from an EMBL/GenBank/DDBJ whole genome shotgun (WGS) entry which is preliminary data.</text>
</comment>
<dbReference type="PROSITE" id="PS50011">
    <property type="entry name" value="PROTEIN_KINASE_DOM"/>
    <property type="match status" value="1"/>
</dbReference>
<dbReference type="GO" id="GO:0001653">
    <property type="term" value="F:peptide receptor activity"/>
    <property type="evidence" value="ECO:0007669"/>
    <property type="project" value="TreeGrafter"/>
</dbReference>
<keyword evidence="10 16" id="KW-0727">SH2 domain</keyword>
<dbReference type="InterPro" id="IPR001245">
    <property type="entry name" value="Ser-Thr/Tyr_kinase_cat_dom"/>
</dbReference>
<accession>A0A2P6NCR6</accession>
<keyword evidence="4" id="KW-0808">Transferase</keyword>
<dbReference type="InterPro" id="IPR000980">
    <property type="entry name" value="SH2"/>
</dbReference>
<dbReference type="STRING" id="1890364.A0A2P6NCR6"/>
<feature type="compositionally biased region" description="Low complexity" evidence="20">
    <location>
        <begin position="787"/>
        <end position="805"/>
    </location>
</feature>
<evidence type="ECO:0000256" key="7">
    <source>
        <dbReference type="ARBA" id="ARBA00022777"/>
    </source>
</evidence>
<evidence type="ECO:0000256" key="10">
    <source>
        <dbReference type="ARBA" id="ARBA00022999"/>
    </source>
</evidence>
<keyword evidence="8 17" id="KW-0067">ATP-binding</keyword>
<keyword evidence="6 17" id="KW-0547">Nucleotide-binding</keyword>
<feature type="binding site" evidence="17">
    <location>
        <position position="220"/>
    </location>
    <ligand>
        <name>ATP</name>
        <dbReference type="ChEBI" id="CHEBI:30616"/>
    </ligand>
</feature>
<keyword evidence="3" id="KW-0723">Serine/threonine-protein kinase</keyword>
<dbReference type="PROSITE" id="PS50001">
    <property type="entry name" value="SH2"/>
    <property type="match status" value="1"/>
</dbReference>
<evidence type="ECO:0000256" key="18">
    <source>
        <dbReference type="RuleBase" id="RU000405"/>
    </source>
</evidence>
<evidence type="ECO:0000256" key="19">
    <source>
        <dbReference type="RuleBase" id="RU003431"/>
    </source>
</evidence>
<dbReference type="InterPro" id="IPR018297">
    <property type="entry name" value="A/G_cyclase_CS"/>
</dbReference>
<dbReference type="GO" id="GO:0005524">
    <property type="term" value="F:ATP binding"/>
    <property type="evidence" value="ECO:0007669"/>
    <property type="project" value="UniProtKB-UniRule"/>
</dbReference>
<protein>
    <recommendedName>
        <fullName evidence="2 19">Guanylate cyclase</fullName>
        <ecNumber evidence="2 19">4.6.1.2</ecNumber>
    </recommendedName>
</protein>
<evidence type="ECO:0000256" key="3">
    <source>
        <dbReference type="ARBA" id="ARBA00022527"/>
    </source>
</evidence>
<evidence type="ECO:0000256" key="6">
    <source>
        <dbReference type="ARBA" id="ARBA00022741"/>
    </source>
</evidence>
<dbReference type="GO" id="GO:0004713">
    <property type="term" value="F:protein tyrosine kinase activity"/>
    <property type="evidence" value="ECO:0007669"/>
    <property type="project" value="UniProtKB-KW"/>
</dbReference>
<dbReference type="SMART" id="SM00220">
    <property type="entry name" value="S_TKc"/>
    <property type="match status" value="1"/>
</dbReference>
<evidence type="ECO:0000256" key="5">
    <source>
        <dbReference type="ARBA" id="ARBA00022692"/>
    </source>
</evidence>
<dbReference type="PANTHER" id="PTHR11920">
    <property type="entry name" value="GUANYLYL CYCLASE"/>
    <property type="match status" value="1"/>
</dbReference>
<name>A0A2P6NCR6_9EUKA</name>
<dbReference type="SMART" id="SM00044">
    <property type="entry name" value="CYCc"/>
    <property type="match status" value="2"/>
</dbReference>
<feature type="domain" description="SH2" evidence="22">
    <location>
        <begin position="581"/>
        <end position="676"/>
    </location>
</feature>
<dbReference type="EC" id="4.6.1.2" evidence="2 19"/>
<dbReference type="Proteomes" id="UP000241769">
    <property type="component" value="Unassembled WGS sequence"/>
</dbReference>
<evidence type="ECO:0000256" key="9">
    <source>
        <dbReference type="ARBA" id="ARBA00022989"/>
    </source>
</evidence>
<dbReference type="Pfam" id="PF00211">
    <property type="entry name" value="Guanylate_cyc"/>
    <property type="match status" value="2"/>
</dbReference>
<feature type="transmembrane region" description="Helical" evidence="21">
    <location>
        <begin position="1483"/>
        <end position="1500"/>
    </location>
</feature>
<feature type="domain" description="PH" evidence="23">
    <location>
        <begin position="61"/>
        <end position="163"/>
    </location>
</feature>
<dbReference type="InterPro" id="IPR011009">
    <property type="entry name" value="Kinase-like_dom_sf"/>
</dbReference>
<dbReference type="InterPro" id="IPR001054">
    <property type="entry name" value="A/G_cyclase"/>
</dbReference>
<feature type="domain" description="Guanylate cyclase" evidence="25">
    <location>
        <begin position="1707"/>
        <end position="1826"/>
    </location>
</feature>
<feature type="domain" description="Guanylate cyclase" evidence="25">
    <location>
        <begin position="1248"/>
        <end position="1381"/>
    </location>
</feature>
<keyword evidence="26" id="KW-0675">Receptor</keyword>
<dbReference type="PROSITE" id="PS00108">
    <property type="entry name" value="PROTEIN_KINASE_ST"/>
    <property type="match status" value="1"/>
</dbReference>
<keyword evidence="9 21" id="KW-1133">Transmembrane helix</keyword>
<keyword evidence="5 21" id="KW-0812">Transmembrane</keyword>
<evidence type="ECO:0000256" key="1">
    <source>
        <dbReference type="ARBA" id="ARBA00004167"/>
    </source>
</evidence>
<keyword evidence="14 19" id="KW-0141">cGMP biosynthesis</keyword>
<dbReference type="SUPFAM" id="SSF55073">
    <property type="entry name" value="Nucleotide cyclase"/>
    <property type="match status" value="2"/>
</dbReference>
<dbReference type="InterPro" id="IPR011993">
    <property type="entry name" value="PH-like_dom_sf"/>
</dbReference>
<dbReference type="InterPro" id="IPR029787">
    <property type="entry name" value="Nucleotide_cyclase"/>
</dbReference>
<dbReference type="InterPro" id="IPR017441">
    <property type="entry name" value="Protein_kinase_ATP_BS"/>
</dbReference>
<dbReference type="Gene3D" id="1.10.510.10">
    <property type="entry name" value="Transferase(Phosphotransferase) domain 1"/>
    <property type="match status" value="1"/>
</dbReference>
<feature type="transmembrane region" description="Helical" evidence="21">
    <location>
        <begin position="1158"/>
        <end position="1176"/>
    </location>
</feature>
<keyword evidence="13 18" id="KW-0456">Lyase</keyword>
<feature type="compositionally biased region" description="Low complexity" evidence="20">
    <location>
        <begin position="829"/>
        <end position="848"/>
    </location>
</feature>
<dbReference type="CDD" id="cd13999">
    <property type="entry name" value="STKc_MAP3K-like"/>
    <property type="match status" value="1"/>
</dbReference>
<feature type="transmembrane region" description="Helical" evidence="21">
    <location>
        <begin position="1132"/>
        <end position="1152"/>
    </location>
</feature>
<dbReference type="OrthoDB" id="10035433at2759"/>
<gene>
    <name evidence="26" type="ORF">PROFUN_10854</name>
</gene>
<sequence>MTSTVRKPTTERTPSTNLSLTKSSSARPGNVTASRVNSGVNPVNPRGAPKVEVATETLRGKAIKSGWLYKRGGGRKSKAWKRRYFMLVAESLHYFKTDRERKQQGTIELREYQITEAPDELTTSTQYPFMLRNKKENERSYVMFASTEQERLQWTEILRSTASGNESSKRAIVDIEERLAKKGSAIPSSDLEWEDTVIGGGSSGSVRKAKWLNSAEVAVKYLNDLTVFDEGELLNFYKEIDVLSELRHPEIVEMFGYCKKEGVLCLVTTYVKGGNLSDLIHNKERKLSDMLRIELCMSLCRGMVFLHKRKIIHRDLKPANILIENIEKGLVKVCDFGLSIMSRGNDANDVRCYGTPAYAAPELPEQHDEKVDVYSFAVVLWELWMQEQPWSQYKYSYQIAEAIQKDERPEISPDCPAKDLIQRCWATSPTLRPTFEEIFDELGILQRKIWSENELLGRSQSTLQLTKSEEVYSSQYPSGEGNGQSPQELILSAFNGAPHLPWNDFSAAVCAATGGTPEQMMCIQKWVSDRGFVQLEKWKKFIQWFSPLVFCPTVEYANVSDSRALEGHTIAEVVSVVGNPWFFGEMTAPQAKMLLDKQDVGSWLIRFSSSPGLYALSVNYGPVGHWRIAAEKTAGKPTEYLIEKRRYASIQEIIYTHEREPLQTKTDATCLLKQPYQANDLDSLAQADAAKPYASLQSTAAANPYDAVSSASKNALQQSSSQRSLNVSTAGSASPYDVPSHSPSGTLQETPSQRFLRLSATNARTPAQNLIRESTRSLNPQPTSNLISVAATSSPTSSITPQPQSHNPLLPGYVAKTRTPPPSYSVNNTPSSQPSYPTQSYPVQQQPSHTAVEMSVLGGKPEPQHSPFNHLLDRSRDARVITTFSTGNRVRVNTVSGSNAPKALLERAEASAGPVPTRADVFGRQYGRVPIALMVGENSLPTPDIPTYGKVPLVSDSVDMGNYGGIVVPGNKSAALRDDQKSVSQLEADIWEAPLDEEFVNEEDDDTKFFSLNFIKRLPTNEERRFWNKPDQVWAFRGVWSLWLIMQIVNLTKTSDFMHTVVILGLTFKVKAYIRLTFCTLICGWAIYELIVKEIAYSNLVAQSLQIFAGKIHLTELRMNLTASFMSDSIELAILVPFLIVQYASFLVSMILAGEQNILILNSSACFIYLAMGGLLRNRFTEGRNKSAFLGNLMAQSRADELVTLKNRSERLLLNIFPPSVSRNLKKMAGMGRFMDGAFIALNYPNVTAVFMDIVGFTNLSSRFSSVQIVNMLNQLFTRFDALCQRCDLKFYGSLTLDKTIGDAYVAVSGLPHSDQNHARAAVELALELVRVPLLKQNDLGEQFSVRVGVASGNVTAGVIGLHRWCYDVYGDALHEAEELEANSMADRVQISSDTMAKLADIAHEFRFEKSDKMKDGWFVERVFPTTWENPKAEKKEEVVAGPITEKLDQQEKDFLEKSKINVYTAEFRNSKIKRMFWEGESGFYRFYFLYHIILAGLLLEATSIILDFIYESDALLPKVYIYAPPLVIILSYILLRRYILRAQLYFSIFMVIVGISAISTMIMICIYIPDGKYILLWRLVLLLFWSVSAPGMQFWASTTIGLATFVQLLIVSYLSPSIQGFIFTKYTVNSVFFVILLLGVQYRGAIVERKAYSAARKLKYRNSVLKREEARSEVLLLNILPKHIAEQLQDNTGTIANSYDLASCMFVRLIGADSVPPLKMIPMLNDLFSQFDQILLSTNLEKIKTIGTVYMVVGGLDKSAEHLSSMVDFAKKLLELMGSMSTKYSIKLDLRIGMHVGPCVGGVIGTSKFYFDMWGDSINTASRMESNGKEGKIHTTIAVADALSGRYRMELRGEMEIKGKGKMTTFWVHGKI</sequence>
<keyword evidence="7" id="KW-0418">Kinase</keyword>
<organism evidence="26 27">
    <name type="scientific">Planoprotostelium fungivorum</name>
    <dbReference type="NCBI Taxonomy" id="1890364"/>
    <lineage>
        <taxon>Eukaryota</taxon>
        <taxon>Amoebozoa</taxon>
        <taxon>Evosea</taxon>
        <taxon>Variosea</taxon>
        <taxon>Cavosteliida</taxon>
        <taxon>Cavosteliaceae</taxon>
        <taxon>Planoprotostelium</taxon>
    </lineage>
</organism>
<evidence type="ECO:0000313" key="26">
    <source>
        <dbReference type="EMBL" id="PRP81754.1"/>
    </source>
</evidence>
<evidence type="ECO:0000256" key="16">
    <source>
        <dbReference type="PROSITE-ProRule" id="PRU00191"/>
    </source>
</evidence>
<feature type="transmembrane region" description="Helical" evidence="21">
    <location>
        <begin position="1545"/>
        <end position="1570"/>
    </location>
</feature>
<dbReference type="PROSITE" id="PS00107">
    <property type="entry name" value="PROTEIN_KINASE_ATP"/>
    <property type="match status" value="1"/>
</dbReference>
<feature type="compositionally biased region" description="Polar residues" evidence="20">
    <location>
        <begin position="1"/>
        <end position="41"/>
    </location>
</feature>
<feature type="compositionally biased region" description="Polar residues" evidence="20">
    <location>
        <begin position="741"/>
        <end position="750"/>
    </location>
</feature>
<evidence type="ECO:0000256" key="13">
    <source>
        <dbReference type="ARBA" id="ARBA00023239"/>
    </source>
</evidence>
<dbReference type="SUPFAM" id="SSF55550">
    <property type="entry name" value="SH2 domain"/>
    <property type="match status" value="1"/>
</dbReference>
<dbReference type="PROSITE" id="PS50125">
    <property type="entry name" value="GUANYLATE_CYCLASE_2"/>
    <property type="match status" value="2"/>
</dbReference>
<evidence type="ECO:0000256" key="20">
    <source>
        <dbReference type="SAM" id="MobiDB-lite"/>
    </source>
</evidence>
<dbReference type="SUPFAM" id="SSF50729">
    <property type="entry name" value="PH domain-like"/>
    <property type="match status" value="1"/>
</dbReference>
<evidence type="ECO:0000256" key="14">
    <source>
        <dbReference type="ARBA" id="ARBA00023293"/>
    </source>
</evidence>
<dbReference type="SUPFAM" id="SSF56112">
    <property type="entry name" value="Protein kinase-like (PK-like)"/>
    <property type="match status" value="1"/>
</dbReference>
<dbReference type="InterPro" id="IPR008271">
    <property type="entry name" value="Ser/Thr_kinase_AS"/>
</dbReference>
<keyword evidence="12" id="KW-0829">Tyrosine-protein kinase</keyword>
<feature type="domain" description="Protein kinase" evidence="24">
    <location>
        <begin position="192"/>
        <end position="445"/>
    </location>
</feature>
<dbReference type="PROSITE" id="PS50003">
    <property type="entry name" value="PH_DOMAIN"/>
    <property type="match status" value="1"/>
</dbReference>
<dbReference type="CDD" id="cd07302">
    <property type="entry name" value="CHD"/>
    <property type="match status" value="2"/>
</dbReference>
<dbReference type="SMART" id="SM00233">
    <property type="entry name" value="PH"/>
    <property type="match status" value="1"/>
</dbReference>
<evidence type="ECO:0000313" key="27">
    <source>
        <dbReference type="Proteomes" id="UP000241769"/>
    </source>
</evidence>
<evidence type="ECO:0000259" key="23">
    <source>
        <dbReference type="PROSITE" id="PS50003"/>
    </source>
</evidence>
<dbReference type="PROSITE" id="PS00452">
    <property type="entry name" value="GUANYLATE_CYCLASE_1"/>
    <property type="match status" value="1"/>
</dbReference>
<comment type="subcellular location">
    <subcellularLocation>
        <location evidence="1">Membrane</location>
        <topology evidence="1">Single-pass membrane protein</topology>
    </subcellularLocation>
</comment>
<reference evidence="26 27" key="1">
    <citation type="journal article" date="2018" name="Genome Biol. Evol.">
        <title>Multiple Roots of Fruiting Body Formation in Amoebozoa.</title>
        <authorList>
            <person name="Hillmann F."/>
            <person name="Forbes G."/>
            <person name="Novohradska S."/>
            <person name="Ferling I."/>
            <person name="Riege K."/>
            <person name="Groth M."/>
            <person name="Westermann M."/>
            <person name="Marz M."/>
            <person name="Spaller T."/>
            <person name="Winckler T."/>
            <person name="Schaap P."/>
            <person name="Glockner G."/>
        </authorList>
    </citation>
    <scope>NUCLEOTIDE SEQUENCE [LARGE SCALE GENOMIC DNA]</scope>
    <source>
        <strain evidence="26 27">Jena</strain>
    </source>
</reference>
<dbReference type="GO" id="GO:0035556">
    <property type="term" value="P:intracellular signal transduction"/>
    <property type="evidence" value="ECO:0007669"/>
    <property type="project" value="InterPro"/>
</dbReference>